<sequence>MKHIIRTLRLFLRKPRYFVYFNWIFGIAALLELLINLSSDYWQTFRLVTKPSILIILSIYFWYQTPVKTTQTRLFQAALFFALAGDFLLLFTETNSVFFQMGIGAFLVTQVLYAVVFSKDLPPNRRTFIRRNLWITLIFLAYQVVLIGLIFDRLGELFIPVIVYSSAILIMVLSAINRFGHVSSSSFKWVAAGAILFMISDSLLAIQKFYQAFPLASFWVMLTYISAQYLIVIGWLKNKETAL</sequence>
<dbReference type="PANTHER" id="PTHR31885">
    <property type="entry name" value="GH04784P"/>
    <property type="match status" value="1"/>
</dbReference>
<dbReference type="Pfam" id="PF07947">
    <property type="entry name" value="YhhN"/>
    <property type="match status" value="1"/>
</dbReference>
<feature type="transmembrane region" description="Helical" evidence="6">
    <location>
        <begin position="189"/>
        <end position="210"/>
    </location>
</feature>
<dbReference type="GO" id="GO:0016787">
    <property type="term" value="F:hydrolase activity"/>
    <property type="evidence" value="ECO:0007669"/>
    <property type="project" value="TreeGrafter"/>
</dbReference>
<comment type="similarity">
    <text evidence="2">Belongs to the TMEM86 family.</text>
</comment>
<comment type="subcellular location">
    <subcellularLocation>
        <location evidence="1">Membrane</location>
        <topology evidence="1">Multi-pass membrane protein</topology>
    </subcellularLocation>
</comment>
<dbReference type="GO" id="GO:0016020">
    <property type="term" value="C:membrane"/>
    <property type="evidence" value="ECO:0007669"/>
    <property type="project" value="UniProtKB-SubCell"/>
</dbReference>
<name>A0A1I5X309_9BACT</name>
<evidence type="ECO:0000256" key="2">
    <source>
        <dbReference type="ARBA" id="ARBA00007375"/>
    </source>
</evidence>
<dbReference type="OrthoDB" id="5651790at2"/>
<evidence type="ECO:0000313" key="7">
    <source>
        <dbReference type="EMBL" id="SFQ26415.1"/>
    </source>
</evidence>
<reference evidence="7 8" key="1">
    <citation type="submission" date="2016-10" db="EMBL/GenBank/DDBJ databases">
        <authorList>
            <person name="de Groot N.N."/>
        </authorList>
    </citation>
    <scope>NUCLEOTIDE SEQUENCE [LARGE SCALE GENOMIC DNA]</scope>
    <source>
        <strain evidence="8">E92,LMG 26720,CCM 7988</strain>
    </source>
</reference>
<feature type="transmembrane region" description="Helical" evidence="6">
    <location>
        <begin position="216"/>
        <end position="236"/>
    </location>
</feature>
<accession>A0A1I5X309</accession>
<dbReference type="RefSeq" id="WP_092018810.1">
    <property type="nucleotide sequence ID" value="NZ_FOXH01000013.1"/>
</dbReference>
<protein>
    <submittedName>
        <fullName evidence="7">Uncharacterized membrane protein YhhN</fullName>
    </submittedName>
</protein>
<feature type="transmembrane region" description="Helical" evidence="6">
    <location>
        <begin position="44"/>
        <end position="62"/>
    </location>
</feature>
<feature type="transmembrane region" description="Helical" evidence="6">
    <location>
        <begin position="74"/>
        <end position="91"/>
    </location>
</feature>
<organism evidence="7 8">
    <name type="scientific">Pseudarcicella hirudinis</name>
    <dbReference type="NCBI Taxonomy" id="1079859"/>
    <lineage>
        <taxon>Bacteria</taxon>
        <taxon>Pseudomonadati</taxon>
        <taxon>Bacteroidota</taxon>
        <taxon>Cytophagia</taxon>
        <taxon>Cytophagales</taxon>
        <taxon>Flectobacillaceae</taxon>
        <taxon>Pseudarcicella</taxon>
    </lineage>
</organism>
<gene>
    <name evidence="7" type="ORF">SAMN04515674_113107</name>
</gene>
<evidence type="ECO:0000256" key="3">
    <source>
        <dbReference type="ARBA" id="ARBA00022692"/>
    </source>
</evidence>
<evidence type="ECO:0000256" key="6">
    <source>
        <dbReference type="SAM" id="Phobius"/>
    </source>
</evidence>
<dbReference type="EMBL" id="FOXH01000013">
    <property type="protein sequence ID" value="SFQ26415.1"/>
    <property type="molecule type" value="Genomic_DNA"/>
</dbReference>
<feature type="transmembrane region" description="Helical" evidence="6">
    <location>
        <begin position="97"/>
        <end position="117"/>
    </location>
</feature>
<feature type="transmembrane region" description="Helical" evidence="6">
    <location>
        <begin position="157"/>
        <end position="177"/>
    </location>
</feature>
<feature type="transmembrane region" description="Helical" evidence="6">
    <location>
        <begin position="20"/>
        <end position="38"/>
    </location>
</feature>
<proteinExistence type="inferred from homology"/>
<dbReference type="Proteomes" id="UP000199306">
    <property type="component" value="Unassembled WGS sequence"/>
</dbReference>
<keyword evidence="4 6" id="KW-1133">Transmembrane helix</keyword>
<evidence type="ECO:0000313" key="8">
    <source>
        <dbReference type="Proteomes" id="UP000199306"/>
    </source>
</evidence>
<dbReference type="STRING" id="1079859.SAMN04515674_113107"/>
<dbReference type="AlphaFoldDB" id="A0A1I5X309"/>
<evidence type="ECO:0000256" key="5">
    <source>
        <dbReference type="ARBA" id="ARBA00023136"/>
    </source>
</evidence>
<keyword evidence="8" id="KW-1185">Reference proteome</keyword>
<dbReference type="InterPro" id="IPR012506">
    <property type="entry name" value="TMEM86B-like"/>
</dbReference>
<dbReference type="PANTHER" id="PTHR31885:SF6">
    <property type="entry name" value="GH04784P"/>
    <property type="match status" value="1"/>
</dbReference>
<keyword evidence="3 6" id="KW-0812">Transmembrane</keyword>
<evidence type="ECO:0000256" key="4">
    <source>
        <dbReference type="ARBA" id="ARBA00022989"/>
    </source>
</evidence>
<keyword evidence="5 6" id="KW-0472">Membrane</keyword>
<feature type="transmembrane region" description="Helical" evidence="6">
    <location>
        <begin position="133"/>
        <end position="151"/>
    </location>
</feature>
<evidence type="ECO:0000256" key="1">
    <source>
        <dbReference type="ARBA" id="ARBA00004141"/>
    </source>
</evidence>